<sequence>MLVGPLDGALQPIIPHPSCAHPHALETHGTQYEACGAPLTAEQSRDLGTIGALAHAHVRAVSKGKAPERACETLTVASPRPFAVRRFCDPDFPCDNASVWGRTVRPPRDALVGQAVEWRRTSAAPAPAEVPRLFPPADDADAPLDAVRAGVGVRDGWLVDALGLLATTPRLARRPFVHDALARHGLVVVRVYPLDDWRAARRAASAAVEADGGKGEFVALDDSLPHDSGVDEHVRAAHGAHAGAAVQRLGGLDAPQWVVRAPAGAAVQRLGGLDAP</sequence>
<dbReference type="EMBL" id="JAGTXO010000006">
    <property type="protein sequence ID" value="KAG8467373.1"/>
    <property type="molecule type" value="Genomic_DNA"/>
</dbReference>
<dbReference type="InterPro" id="IPR038765">
    <property type="entry name" value="Papain-like_cys_pep_sf"/>
</dbReference>
<name>A0A8J5XHG9_DIALT</name>
<gene>
    <name evidence="1" type="ORF">KFE25_000689</name>
</gene>
<organism evidence="1 2">
    <name type="scientific">Diacronema lutheri</name>
    <name type="common">Unicellular marine alga</name>
    <name type="synonym">Monochrysis lutheri</name>
    <dbReference type="NCBI Taxonomy" id="2081491"/>
    <lineage>
        <taxon>Eukaryota</taxon>
        <taxon>Haptista</taxon>
        <taxon>Haptophyta</taxon>
        <taxon>Pavlovophyceae</taxon>
        <taxon>Pavlovales</taxon>
        <taxon>Pavlovaceae</taxon>
        <taxon>Diacronema</taxon>
    </lineage>
</organism>
<evidence type="ECO:0000313" key="2">
    <source>
        <dbReference type="Proteomes" id="UP000751190"/>
    </source>
</evidence>
<protein>
    <submittedName>
        <fullName evidence="1">Uncharacterized protein</fullName>
    </submittedName>
</protein>
<accession>A0A8J5XHG9</accession>
<keyword evidence="2" id="KW-1185">Reference proteome</keyword>
<proteinExistence type="predicted"/>
<dbReference type="Proteomes" id="UP000751190">
    <property type="component" value="Unassembled WGS sequence"/>
</dbReference>
<dbReference type="SUPFAM" id="SSF54001">
    <property type="entry name" value="Cysteine proteinases"/>
    <property type="match status" value="1"/>
</dbReference>
<reference evidence="1" key="1">
    <citation type="submission" date="2021-05" db="EMBL/GenBank/DDBJ databases">
        <title>The genome of the haptophyte Pavlova lutheri (Diacronema luteri, Pavlovales) - a model for lipid biosynthesis in eukaryotic algae.</title>
        <authorList>
            <person name="Hulatt C.J."/>
            <person name="Posewitz M.C."/>
        </authorList>
    </citation>
    <scope>NUCLEOTIDE SEQUENCE</scope>
    <source>
        <strain evidence="1">NIVA-4/92</strain>
    </source>
</reference>
<dbReference type="AlphaFoldDB" id="A0A8J5XHG9"/>
<comment type="caution">
    <text evidence="1">The sequence shown here is derived from an EMBL/GenBank/DDBJ whole genome shotgun (WGS) entry which is preliminary data.</text>
</comment>
<evidence type="ECO:0000313" key="1">
    <source>
        <dbReference type="EMBL" id="KAG8467373.1"/>
    </source>
</evidence>